<evidence type="ECO:0000313" key="3">
    <source>
        <dbReference type="Proteomes" id="UP000712600"/>
    </source>
</evidence>
<evidence type="ECO:0000256" key="1">
    <source>
        <dbReference type="SAM" id="MobiDB-lite"/>
    </source>
</evidence>
<dbReference type="AlphaFoldDB" id="A0A8S9P9G2"/>
<organism evidence="2 3">
    <name type="scientific">Brassica cretica</name>
    <name type="common">Mustard</name>
    <dbReference type="NCBI Taxonomy" id="69181"/>
    <lineage>
        <taxon>Eukaryota</taxon>
        <taxon>Viridiplantae</taxon>
        <taxon>Streptophyta</taxon>
        <taxon>Embryophyta</taxon>
        <taxon>Tracheophyta</taxon>
        <taxon>Spermatophyta</taxon>
        <taxon>Magnoliopsida</taxon>
        <taxon>eudicotyledons</taxon>
        <taxon>Gunneridae</taxon>
        <taxon>Pentapetalae</taxon>
        <taxon>rosids</taxon>
        <taxon>malvids</taxon>
        <taxon>Brassicales</taxon>
        <taxon>Brassicaceae</taxon>
        <taxon>Brassiceae</taxon>
        <taxon>Brassica</taxon>
    </lineage>
</organism>
<sequence length="86" mass="9648">MTSSAFDNQQTDVDMQCEDQEYQETSANANATSGASSQANKMTSSAFDNQQTDVDMQCEDQEYQETNSGLKLVLFSLNLERLRYEA</sequence>
<feature type="region of interest" description="Disordered" evidence="1">
    <location>
        <begin position="1"/>
        <end position="48"/>
    </location>
</feature>
<proteinExistence type="predicted"/>
<reference evidence="2" key="1">
    <citation type="submission" date="2019-12" db="EMBL/GenBank/DDBJ databases">
        <title>Genome sequencing and annotation of Brassica cretica.</title>
        <authorList>
            <person name="Studholme D.J."/>
            <person name="Sarris P."/>
        </authorList>
    </citation>
    <scope>NUCLEOTIDE SEQUENCE</scope>
    <source>
        <strain evidence="2">PFS-109/04</strain>
        <tissue evidence="2">Leaf</tissue>
    </source>
</reference>
<feature type="compositionally biased region" description="Low complexity" evidence="1">
    <location>
        <begin position="26"/>
        <end position="40"/>
    </location>
</feature>
<evidence type="ECO:0000313" key="2">
    <source>
        <dbReference type="EMBL" id="KAF3509932.1"/>
    </source>
</evidence>
<accession>A0A8S9P9G2</accession>
<protein>
    <submittedName>
        <fullName evidence="2">Uncharacterized protein</fullName>
    </submittedName>
</protein>
<feature type="compositionally biased region" description="Polar residues" evidence="1">
    <location>
        <begin position="1"/>
        <end position="13"/>
    </location>
</feature>
<name>A0A8S9P9G2_BRACR</name>
<comment type="caution">
    <text evidence="2">The sequence shown here is derived from an EMBL/GenBank/DDBJ whole genome shotgun (WGS) entry which is preliminary data.</text>
</comment>
<gene>
    <name evidence="2" type="ORF">F2Q69_00004064</name>
</gene>
<dbReference type="EMBL" id="QGKX02001521">
    <property type="protein sequence ID" value="KAF3509932.1"/>
    <property type="molecule type" value="Genomic_DNA"/>
</dbReference>
<dbReference type="Proteomes" id="UP000712600">
    <property type="component" value="Unassembled WGS sequence"/>
</dbReference>